<evidence type="ECO:0000256" key="10">
    <source>
        <dbReference type="ARBA" id="ARBA00023004"/>
    </source>
</evidence>
<keyword evidence="8 14" id="KW-0227">DNA damage</keyword>
<keyword evidence="12" id="KW-0234">DNA repair</keyword>
<dbReference type="SUPFAM" id="SSF48150">
    <property type="entry name" value="DNA-glycosylase"/>
    <property type="match status" value="1"/>
</dbReference>
<evidence type="ECO:0000313" key="17">
    <source>
        <dbReference type="Proteomes" id="UP000610456"/>
    </source>
</evidence>
<evidence type="ECO:0000313" key="16">
    <source>
        <dbReference type="EMBL" id="GHA45062.1"/>
    </source>
</evidence>
<evidence type="ECO:0000256" key="8">
    <source>
        <dbReference type="ARBA" id="ARBA00022763"/>
    </source>
</evidence>
<gene>
    <name evidence="16" type="primary">mutY</name>
    <name evidence="16" type="ORF">GCM10007103_27820</name>
</gene>
<dbReference type="AlphaFoldDB" id="A0A918SIS5"/>
<comment type="similarity">
    <text evidence="3 14">Belongs to the Nth/MutY family.</text>
</comment>
<keyword evidence="6" id="KW-0004">4Fe-4S</keyword>
<dbReference type="InterPro" id="IPR044298">
    <property type="entry name" value="MIG/MutY"/>
</dbReference>
<dbReference type="Gene3D" id="3.90.79.10">
    <property type="entry name" value="Nucleoside Triphosphate Pyrophosphohydrolase"/>
    <property type="match status" value="1"/>
</dbReference>
<keyword evidence="10 14" id="KW-0408">Iron</keyword>
<dbReference type="InterPro" id="IPR000445">
    <property type="entry name" value="HhH_motif"/>
</dbReference>
<dbReference type="GO" id="GO:0032357">
    <property type="term" value="F:oxidized purine DNA binding"/>
    <property type="evidence" value="ECO:0007669"/>
    <property type="project" value="TreeGrafter"/>
</dbReference>
<comment type="cofactor">
    <cofactor evidence="14">
        <name>[4Fe-4S] cluster</name>
        <dbReference type="ChEBI" id="CHEBI:49883"/>
    </cofactor>
    <text evidence="14">Binds 1 [4Fe-4S] cluster.</text>
</comment>
<dbReference type="EMBL" id="BMXB01000013">
    <property type="protein sequence ID" value="GHA45062.1"/>
    <property type="molecule type" value="Genomic_DNA"/>
</dbReference>
<reference evidence="16" key="2">
    <citation type="submission" date="2020-09" db="EMBL/GenBank/DDBJ databases">
        <authorList>
            <person name="Sun Q."/>
            <person name="Kim S."/>
        </authorList>
    </citation>
    <scope>NUCLEOTIDE SEQUENCE</scope>
    <source>
        <strain evidence="16">KCTC 12719</strain>
    </source>
</reference>
<evidence type="ECO:0000256" key="11">
    <source>
        <dbReference type="ARBA" id="ARBA00023014"/>
    </source>
</evidence>
<dbReference type="Gene3D" id="1.10.1670.10">
    <property type="entry name" value="Helix-hairpin-Helix base-excision DNA repair enzymes (C-terminal)"/>
    <property type="match status" value="1"/>
</dbReference>
<dbReference type="FunFam" id="1.10.340.30:FF:000002">
    <property type="entry name" value="Adenine DNA glycosylase"/>
    <property type="match status" value="1"/>
</dbReference>
<evidence type="ECO:0000256" key="2">
    <source>
        <dbReference type="ARBA" id="ARBA00002933"/>
    </source>
</evidence>
<dbReference type="InterPro" id="IPR023170">
    <property type="entry name" value="HhH_base_excis_C"/>
</dbReference>
<dbReference type="SUPFAM" id="SSF55811">
    <property type="entry name" value="Nudix"/>
    <property type="match status" value="1"/>
</dbReference>
<dbReference type="GO" id="GO:0034039">
    <property type="term" value="F:8-oxo-7,8-dihydroguanine DNA N-glycosylase activity"/>
    <property type="evidence" value="ECO:0007669"/>
    <property type="project" value="TreeGrafter"/>
</dbReference>
<dbReference type="CDD" id="cd03431">
    <property type="entry name" value="NUDIX_DNA_Glycosylase_C-MutY"/>
    <property type="match status" value="1"/>
</dbReference>
<dbReference type="GO" id="GO:0051539">
    <property type="term" value="F:4 iron, 4 sulfur cluster binding"/>
    <property type="evidence" value="ECO:0007669"/>
    <property type="project" value="UniProtKB-UniRule"/>
</dbReference>
<evidence type="ECO:0000256" key="7">
    <source>
        <dbReference type="ARBA" id="ARBA00022723"/>
    </source>
</evidence>
<dbReference type="Pfam" id="PF00730">
    <property type="entry name" value="HhH-GPD"/>
    <property type="match status" value="1"/>
</dbReference>
<sequence length="346" mass="40120">MKFSKTLINWYLENKRDLPWRSEKDAYYIWLSEIILQQTRIEQGKPYYLKFVDRFPSVFDLAAASEEEVLKLWQGLGYYSRARNLHASAKYIVNELKGIFPETYKDLLQLKGVGDYTASAIASICYEEPVAVVDGNVYRVLSRIFGISTPINSTEGIKEFKILAQKLLDKTNPSDFNQGLMEFGALQCKPQLPECPTCPFSGNCIAYKEQRIAQLPIKLRKQKIRKRHFNYLVFISEDKETLLKQRKGKGIWQGLYEFPLVETSGETSFENLVKEEEYQSYSTSENTSVALFNELPVVHKLSHQHIFTRFWIVNCRELPQGGVPLEKINEFPVPVLIDKFIESYCF</sequence>
<proteinExistence type="inferred from homology"/>
<dbReference type="GO" id="GO:0035485">
    <property type="term" value="F:adenine/guanine mispair binding"/>
    <property type="evidence" value="ECO:0007669"/>
    <property type="project" value="TreeGrafter"/>
</dbReference>
<keyword evidence="7" id="KW-0479">Metal-binding</keyword>
<dbReference type="Proteomes" id="UP000610456">
    <property type="component" value="Unassembled WGS sequence"/>
</dbReference>
<evidence type="ECO:0000256" key="5">
    <source>
        <dbReference type="ARBA" id="ARBA00022023"/>
    </source>
</evidence>
<evidence type="ECO:0000256" key="14">
    <source>
        <dbReference type="RuleBase" id="RU365096"/>
    </source>
</evidence>
<comment type="function">
    <text evidence="2">Adenine glycosylase active on G-A mispairs. MutY also corrects error-prone DNA synthesis past GO lesions which are due to the oxidatively damaged form of guanine: 7,8-dihydro-8-oxoguanine (8-oxo-dGTP).</text>
</comment>
<dbReference type="Gene3D" id="1.10.340.30">
    <property type="entry name" value="Hypothetical protein, domain 2"/>
    <property type="match status" value="1"/>
</dbReference>
<keyword evidence="17" id="KW-1185">Reference proteome</keyword>
<dbReference type="InterPro" id="IPR003265">
    <property type="entry name" value="HhH-GPD_domain"/>
</dbReference>
<dbReference type="PANTHER" id="PTHR42944:SF1">
    <property type="entry name" value="ADENINE DNA GLYCOSYLASE"/>
    <property type="match status" value="1"/>
</dbReference>
<feature type="domain" description="HhH-GPD" evidence="15">
    <location>
        <begin position="35"/>
        <end position="186"/>
    </location>
</feature>
<dbReference type="InterPro" id="IPR011257">
    <property type="entry name" value="DNA_glycosylase"/>
</dbReference>
<dbReference type="Pfam" id="PF14815">
    <property type="entry name" value="NUDIX_4"/>
    <property type="match status" value="1"/>
</dbReference>
<dbReference type="Pfam" id="PF00633">
    <property type="entry name" value="HHH"/>
    <property type="match status" value="1"/>
</dbReference>
<evidence type="ECO:0000259" key="15">
    <source>
        <dbReference type="SMART" id="SM00478"/>
    </source>
</evidence>
<name>A0A918SIS5_9FLAO</name>
<keyword evidence="13 14" id="KW-0326">Glycosidase</keyword>
<evidence type="ECO:0000256" key="12">
    <source>
        <dbReference type="ARBA" id="ARBA00023204"/>
    </source>
</evidence>
<dbReference type="GO" id="GO:0046872">
    <property type="term" value="F:metal ion binding"/>
    <property type="evidence" value="ECO:0007669"/>
    <property type="project" value="UniProtKB-UniRule"/>
</dbReference>
<organism evidence="16 17">
    <name type="scientific">Salinimicrobium marinum</name>
    <dbReference type="NCBI Taxonomy" id="680283"/>
    <lineage>
        <taxon>Bacteria</taxon>
        <taxon>Pseudomonadati</taxon>
        <taxon>Bacteroidota</taxon>
        <taxon>Flavobacteriia</taxon>
        <taxon>Flavobacteriales</taxon>
        <taxon>Flavobacteriaceae</taxon>
        <taxon>Salinimicrobium</taxon>
    </lineage>
</organism>
<evidence type="ECO:0000256" key="1">
    <source>
        <dbReference type="ARBA" id="ARBA00000843"/>
    </source>
</evidence>
<dbReference type="GO" id="GO:0006284">
    <property type="term" value="P:base-excision repair"/>
    <property type="evidence" value="ECO:0007669"/>
    <property type="project" value="UniProtKB-UniRule"/>
</dbReference>
<evidence type="ECO:0000256" key="9">
    <source>
        <dbReference type="ARBA" id="ARBA00022801"/>
    </source>
</evidence>
<evidence type="ECO:0000256" key="6">
    <source>
        <dbReference type="ARBA" id="ARBA00022485"/>
    </source>
</evidence>
<dbReference type="GO" id="GO:0000701">
    <property type="term" value="F:purine-specific mismatch base pair DNA N-glycosylase activity"/>
    <property type="evidence" value="ECO:0007669"/>
    <property type="project" value="UniProtKB-EC"/>
</dbReference>
<evidence type="ECO:0000256" key="13">
    <source>
        <dbReference type="ARBA" id="ARBA00023295"/>
    </source>
</evidence>
<dbReference type="EC" id="3.2.2.31" evidence="4 14"/>
<evidence type="ECO:0000256" key="3">
    <source>
        <dbReference type="ARBA" id="ARBA00008343"/>
    </source>
</evidence>
<reference evidence="16" key="1">
    <citation type="journal article" date="2014" name="Int. J. Syst. Evol. Microbiol.">
        <title>Complete genome sequence of Corynebacterium casei LMG S-19264T (=DSM 44701T), isolated from a smear-ripened cheese.</title>
        <authorList>
            <consortium name="US DOE Joint Genome Institute (JGI-PGF)"/>
            <person name="Walter F."/>
            <person name="Albersmeier A."/>
            <person name="Kalinowski J."/>
            <person name="Ruckert C."/>
        </authorList>
    </citation>
    <scope>NUCLEOTIDE SEQUENCE</scope>
    <source>
        <strain evidence="16">KCTC 12719</strain>
    </source>
</reference>
<dbReference type="InterPro" id="IPR029119">
    <property type="entry name" value="MutY_C"/>
</dbReference>
<dbReference type="RefSeq" id="WP_189605388.1">
    <property type="nucleotide sequence ID" value="NZ_BMXB01000013.1"/>
</dbReference>
<accession>A0A918SIS5</accession>
<dbReference type="PANTHER" id="PTHR42944">
    <property type="entry name" value="ADENINE DNA GLYCOSYLASE"/>
    <property type="match status" value="1"/>
</dbReference>
<dbReference type="InterPro" id="IPR005760">
    <property type="entry name" value="A/G_AdeGlyc_MutY"/>
</dbReference>
<evidence type="ECO:0000256" key="4">
    <source>
        <dbReference type="ARBA" id="ARBA00012045"/>
    </source>
</evidence>
<keyword evidence="9" id="KW-0378">Hydrolase</keyword>
<keyword evidence="11" id="KW-0411">Iron-sulfur</keyword>
<dbReference type="InterPro" id="IPR015797">
    <property type="entry name" value="NUDIX_hydrolase-like_dom_sf"/>
</dbReference>
<comment type="caution">
    <text evidence="16">The sequence shown here is derived from an EMBL/GenBank/DDBJ whole genome shotgun (WGS) entry which is preliminary data.</text>
</comment>
<dbReference type="SMART" id="SM00478">
    <property type="entry name" value="ENDO3c"/>
    <property type="match status" value="1"/>
</dbReference>
<protein>
    <recommendedName>
        <fullName evidence="5 14">Adenine DNA glycosylase</fullName>
        <ecNumber evidence="4 14">3.2.2.31</ecNumber>
    </recommendedName>
</protein>
<dbReference type="NCBIfam" id="TIGR01084">
    <property type="entry name" value="mutY"/>
    <property type="match status" value="1"/>
</dbReference>
<comment type="catalytic activity">
    <reaction evidence="1 14">
        <text>Hydrolyzes free adenine bases from 7,8-dihydro-8-oxoguanine:adenine mismatched double-stranded DNA, leaving an apurinic site.</text>
        <dbReference type="EC" id="3.2.2.31"/>
    </reaction>
</comment>
<dbReference type="CDD" id="cd00056">
    <property type="entry name" value="ENDO3c"/>
    <property type="match status" value="1"/>
</dbReference>
<dbReference type="GO" id="GO:0006298">
    <property type="term" value="P:mismatch repair"/>
    <property type="evidence" value="ECO:0007669"/>
    <property type="project" value="TreeGrafter"/>
</dbReference>